<evidence type="ECO:0000313" key="8">
    <source>
        <dbReference type="EMBL" id="SNS77059.1"/>
    </source>
</evidence>
<evidence type="ECO:0000256" key="6">
    <source>
        <dbReference type="PIRSR" id="PIRSR000337-1"/>
    </source>
</evidence>
<evidence type="ECO:0000256" key="4">
    <source>
        <dbReference type="ARBA" id="ARBA00023033"/>
    </source>
</evidence>
<evidence type="ECO:0000259" key="7">
    <source>
        <dbReference type="Pfam" id="PF00296"/>
    </source>
</evidence>
<reference evidence="9" key="1">
    <citation type="submission" date="2017-06" db="EMBL/GenBank/DDBJ databases">
        <authorList>
            <person name="Varghese N."/>
            <person name="Submissions S."/>
        </authorList>
    </citation>
    <scope>NUCLEOTIDE SEQUENCE [LARGE SCALE GENOMIC DNA]</scope>
    <source>
        <strain evidence="9">JCM 23211</strain>
    </source>
</reference>
<dbReference type="InterPro" id="IPR051260">
    <property type="entry name" value="Diverse_substr_monoxygenases"/>
</dbReference>
<feature type="binding site" evidence="6">
    <location>
        <position position="139"/>
    </location>
    <ligand>
        <name>FMN</name>
        <dbReference type="ChEBI" id="CHEBI:58210"/>
    </ligand>
</feature>
<keyword evidence="9" id="KW-1185">Reference proteome</keyword>
<comment type="similarity">
    <text evidence="5">Belongs to the NtaA/SnaA/DszA monooxygenase family.</text>
</comment>
<dbReference type="Proteomes" id="UP000198327">
    <property type="component" value="Unassembled WGS sequence"/>
</dbReference>
<evidence type="ECO:0000256" key="5">
    <source>
        <dbReference type="ARBA" id="ARBA00033748"/>
    </source>
</evidence>
<dbReference type="PANTHER" id="PTHR30011:SF16">
    <property type="entry name" value="C2H2 FINGER DOMAIN TRANSCRIPTION FACTOR (EUROFUNG)-RELATED"/>
    <property type="match status" value="1"/>
</dbReference>
<keyword evidence="4 8" id="KW-0503">Monooxygenase</keyword>
<keyword evidence="1 6" id="KW-0285">Flavoprotein</keyword>
<evidence type="ECO:0000256" key="2">
    <source>
        <dbReference type="ARBA" id="ARBA00022643"/>
    </source>
</evidence>
<dbReference type="Pfam" id="PF00296">
    <property type="entry name" value="Bac_luciferase"/>
    <property type="match status" value="1"/>
</dbReference>
<dbReference type="NCBIfam" id="TIGR03860">
    <property type="entry name" value="FMN_nitrolo"/>
    <property type="match status" value="1"/>
</dbReference>
<feature type="domain" description="Luciferase-like" evidence="7">
    <location>
        <begin position="16"/>
        <end position="367"/>
    </location>
</feature>
<dbReference type="OrthoDB" id="4437611at2"/>
<evidence type="ECO:0000256" key="1">
    <source>
        <dbReference type="ARBA" id="ARBA00022630"/>
    </source>
</evidence>
<dbReference type="InterPro" id="IPR011251">
    <property type="entry name" value="Luciferase-like_dom"/>
</dbReference>
<keyword evidence="3" id="KW-0560">Oxidoreductase</keyword>
<gene>
    <name evidence="8" type="ORF">SAMN05421642_105116</name>
</gene>
<dbReference type="PIRSF" id="PIRSF000337">
    <property type="entry name" value="NTA_MOA"/>
    <property type="match status" value="1"/>
</dbReference>
<evidence type="ECO:0000313" key="9">
    <source>
        <dbReference type="Proteomes" id="UP000198327"/>
    </source>
</evidence>
<accession>A0A239H6L4</accession>
<feature type="binding site" evidence="6">
    <location>
        <position position="85"/>
    </location>
    <ligand>
        <name>FMN</name>
        <dbReference type="ChEBI" id="CHEBI:58210"/>
    </ligand>
</feature>
<organism evidence="8 9">
    <name type="scientific">Rhodococcoides kyotonense</name>
    <dbReference type="NCBI Taxonomy" id="398843"/>
    <lineage>
        <taxon>Bacteria</taxon>
        <taxon>Bacillati</taxon>
        <taxon>Actinomycetota</taxon>
        <taxon>Actinomycetes</taxon>
        <taxon>Mycobacteriales</taxon>
        <taxon>Nocardiaceae</taxon>
        <taxon>Rhodococcoides</taxon>
    </lineage>
</organism>
<dbReference type="EMBL" id="FZOW01000005">
    <property type="protein sequence ID" value="SNS77059.1"/>
    <property type="molecule type" value="Genomic_DNA"/>
</dbReference>
<dbReference type="AlphaFoldDB" id="A0A239H6L4"/>
<dbReference type="RefSeq" id="WP_089245728.1">
    <property type="nucleotide sequence ID" value="NZ_FZOW01000005.1"/>
</dbReference>
<keyword evidence="2 6" id="KW-0288">FMN</keyword>
<proteinExistence type="inferred from homology"/>
<dbReference type="PANTHER" id="PTHR30011">
    <property type="entry name" value="ALKANESULFONATE MONOOXYGENASE-RELATED"/>
    <property type="match status" value="1"/>
</dbReference>
<dbReference type="SUPFAM" id="SSF51679">
    <property type="entry name" value="Bacterial luciferase-like"/>
    <property type="match status" value="1"/>
</dbReference>
<dbReference type="GO" id="GO:0004497">
    <property type="term" value="F:monooxygenase activity"/>
    <property type="evidence" value="ECO:0007669"/>
    <property type="project" value="UniProtKB-KW"/>
</dbReference>
<protein>
    <submittedName>
        <fullName evidence="8">FMN-dependent oxidoreductase, nitrilotriacetate monooxygenase family</fullName>
    </submittedName>
</protein>
<dbReference type="GO" id="GO:0016705">
    <property type="term" value="F:oxidoreductase activity, acting on paired donors, with incorporation or reduction of molecular oxygen"/>
    <property type="evidence" value="ECO:0007669"/>
    <property type="project" value="InterPro"/>
</dbReference>
<feature type="binding site" evidence="6">
    <location>
        <position position="205"/>
    </location>
    <ligand>
        <name>FMN</name>
        <dbReference type="ChEBI" id="CHEBI:58210"/>
    </ligand>
</feature>
<feature type="binding site" evidence="6">
    <location>
        <position position="50"/>
    </location>
    <ligand>
        <name>FMN</name>
        <dbReference type="ChEBI" id="CHEBI:58210"/>
    </ligand>
</feature>
<evidence type="ECO:0000256" key="3">
    <source>
        <dbReference type="ARBA" id="ARBA00023002"/>
    </source>
</evidence>
<dbReference type="Gene3D" id="3.20.20.30">
    <property type="entry name" value="Luciferase-like domain"/>
    <property type="match status" value="1"/>
</dbReference>
<sequence>MSRYLRFTVNLIPGALQAEDGSHPFVDIDDFVRSAQLAERAKLDAVFFADSQGIPPGGRGFSYLDPLVVLPALARETEHVGLVATASTTYGTPYALARAILSIDHVSHGRAGWNIITTMEPTVARNFGLAAPPDRDERYRRAHEFADVVVQLWDSWKDDVTQRWDLDALDRAPIDHQGEFYSVAGPLQLPRSRQGRPILFQAGGSPRGIDTAAEFADAVFSVGLGEESSRDYRERLNKEARNKRGDSASVLVLPGIFFTIGSTEHEVRRLLDDAEHALDGTDALHRFAGRFGLDPQTLDLDGPVPDEVAVTDETTSIGFAQGGIDLARSNPELTLRRFIVLGGGGHRRVFGTPEAIADDLIGWADRGAVDGYTVFVESLPQSAEHIVPLLQARGVHRRDYTGTTLRDNFAQHTG</sequence>
<name>A0A239H6L4_9NOCA</name>
<dbReference type="InterPro" id="IPR016215">
    <property type="entry name" value="NTA_MOA"/>
</dbReference>
<dbReference type="InterPro" id="IPR036661">
    <property type="entry name" value="Luciferase-like_sf"/>
</dbReference>